<keyword evidence="1" id="KW-1133">Transmembrane helix</keyword>
<feature type="transmembrane region" description="Helical" evidence="1">
    <location>
        <begin position="367"/>
        <end position="386"/>
    </location>
</feature>
<feature type="transmembrane region" description="Helical" evidence="1">
    <location>
        <begin position="6"/>
        <end position="26"/>
    </location>
</feature>
<comment type="caution">
    <text evidence="2">The sequence shown here is derived from an EMBL/GenBank/DDBJ whole genome shotgun (WGS) entry which is preliminary data.</text>
</comment>
<dbReference type="Proteomes" id="UP000694240">
    <property type="component" value="Chromosome 9"/>
</dbReference>
<proteinExistence type="predicted"/>
<name>A0A8T2A6P9_9BRAS</name>
<dbReference type="EMBL" id="JAEFBK010000009">
    <property type="protein sequence ID" value="KAG7567421.1"/>
    <property type="molecule type" value="Genomic_DNA"/>
</dbReference>
<feature type="transmembrane region" description="Helical" evidence="1">
    <location>
        <begin position="217"/>
        <end position="238"/>
    </location>
</feature>
<protein>
    <submittedName>
        <fullName evidence="2">Uncharacterized protein</fullName>
    </submittedName>
</protein>
<organism evidence="2 3">
    <name type="scientific">Arabidopsis thaliana x Arabidopsis arenosa</name>
    <dbReference type="NCBI Taxonomy" id="1240361"/>
    <lineage>
        <taxon>Eukaryota</taxon>
        <taxon>Viridiplantae</taxon>
        <taxon>Streptophyta</taxon>
        <taxon>Embryophyta</taxon>
        <taxon>Tracheophyta</taxon>
        <taxon>Spermatophyta</taxon>
        <taxon>Magnoliopsida</taxon>
        <taxon>eudicotyledons</taxon>
        <taxon>Gunneridae</taxon>
        <taxon>Pentapetalae</taxon>
        <taxon>rosids</taxon>
        <taxon>malvids</taxon>
        <taxon>Brassicales</taxon>
        <taxon>Brassicaceae</taxon>
        <taxon>Camelineae</taxon>
        <taxon>Arabidopsis</taxon>
    </lineage>
</organism>
<evidence type="ECO:0000256" key="1">
    <source>
        <dbReference type="SAM" id="Phobius"/>
    </source>
</evidence>
<evidence type="ECO:0000313" key="3">
    <source>
        <dbReference type="Proteomes" id="UP000694240"/>
    </source>
</evidence>
<keyword evidence="3" id="KW-1185">Reference proteome</keyword>
<evidence type="ECO:0000313" key="2">
    <source>
        <dbReference type="EMBL" id="KAG7567421.1"/>
    </source>
</evidence>
<keyword evidence="1" id="KW-0812">Transmembrane</keyword>
<dbReference type="AlphaFoldDB" id="A0A8T2A6P9"/>
<reference evidence="2 3" key="1">
    <citation type="submission" date="2020-12" db="EMBL/GenBank/DDBJ databases">
        <title>Concerted genomic and epigenomic changes stabilize Arabidopsis allopolyploids.</title>
        <authorList>
            <person name="Chen Z."/>
        </authorList>
    </citation>
    <scope>NUCLEOTIDE SEQUENCE [LARGE SCALE GENOMIC DNA]</scope>
    <source>
        <strain evidence="2">Allo738</strain>
        <tissue evidence="2">Leaf</tissue>
    </source>
</reference>
<accession>A0A8T2A6P9</accession>
<gene>
    <name evidence="2" type="ORF">ISN45_Aa04g002970</name>
</gene>
<sequence>MNPKTIGIVFVIQPLIAFLSFCESSFPTMIRQRYRSSGGAFPQKICPSGFLWFTIKTVLHHHPGIVKFDINFPKSRDKLQSQIWDPGASYVGSEKSAIKSQPVFIINNRLLFSTVKTLILILLMVPTRSGDDNASPFSWSEISDSPVHILSFGDLLFGFKVKKLTLTDGVDGDHFPWSAISSLPERGQCSSQTQENLIYPFGQLYEPRHAHVGSSDWFILLVQANVVSLIIKYINIIYSNETYRLSLMYHGFTMLKILPNILWWHWIDLLWQHQCVRRQWGLSNEHRKSLPESSSISILRSLQDLESSPTTLNQHFLIKVMPKAFWSFSSKLIANKKCVKGGLNRLHLLPISLPKASRVTSTPSSKLFQFPIFAYNGCIGMFLYFVNPF</sequence>
<feature type="transmembrane region" description="Helical" evidence="1">
    <location>
        <begin position="110"/>
        <end position="127"/>
    </location>
</feature>
<keyword evidence="1" id="KW-0472">Membrane</keyword>